<accession>A0A928UUJ7</accession>
<sequence>MKEYKVETLIFYTKLTFDINHIATASKEDIQKQLDRYALLGYRLASTSSTNFGAALYIYLYFEKDVA</sequence>
<keyword evidence="1" id="KW-0812">Transmembrane</keyword>
<gene>
    <name evidence="2" type="ORF">C4F49_00340</name>
</gene>
<evidence type="ECO:0000313" key="3">
    <source>
        <dbReference type="Proteomes" id="UP000616201"/>
    </source>
</evidence>
<name>A0A928UUJ7_9SPHI</name>
<evidence type="ECO:0000256" key="1">
    <source>
        <dbReference type="SAM" id="Phobius"/>
    </source>
</evidence>
<evidence type="ECO:0000313" key="2">
    <source>
        <dbReference type="EMBL" id="MBE8712128.1"/>
    </source>
</evidence>
<comment type="caution">
    <text evidence="2">The sequence shown here is derived from an EMBL/GenBank/DDBJ whole genome shotgun (WGS) entry which is preliminary data.</text>
</comment>
<keyword evidence="1" id="KW-0472">Membrane</keyword>
<dbReference type="RefSeq" id="WP_196934471.1">
    <property type="nucleotide sequence ID" value="NZ_MU158698.1"/>
</dbReference>
<keyword evidence="1" id="KW-1133">Transmembrane helix</keyword>
<proteinExistence type="predicted"/>
<protein>
    <submittedName>
        <fullName evidence="2">DUF4177 domain-containing protein</fullName>
    </submittedName>
</protein>
<organism evidence="2 3">
    <name type="scientific">Sphingobacterium hungaricum</name>
    <dbReference type="NCBI Taxonomy" id="2082723"/>
    <lineage>
        <taxon>Bacteria</taxon>
        <taxon>Pseudomonadati</taxon>
        <taxon>Bacteroidota</taxon>
        <taxon>Sphingobacteriia</taxon>
        <taxon>Sphingobacteriales</taxon>
        <taxon>Sphingobacteriaceae</taxon>
        <taxon>Sphingobacterium</taxon>
    </lineage>
</organism>
<dbReference type="Proteomes" id="UP000616201">
    <property type="component" value="Unassembled WGS sequence"/>
</dbReference>
<dbReference type="AlphaFoldDB" id="A0A928UUJ7"/>
<reference evidence="2" key="1">
    <citation type="submission" date="2018-02" db="EMBL/GenBank/DDBJ databases">
        <authorList>
            <person name="Vasarhelyi B.M."/>
            <person name="Deshmukh S."/>
            <person name="Balint B."/>
            <person name="Kukolya J."/>
        </authorList>
    </citation>
    <scope>NUCLEOTIDE SEQUENCE</scope>
    <source>
        <strain evidence="2">KB22</strain>
    </source>
</reference>
<feature type="transmembrane region" description="Helical" evidence="1">
    <location>
        <begin position="40"/>
        <end position="62"/>
    </location>
</feature>
<keyword evidence="3" id="KW-1185">Reference proteome</keyword>
<dbReference type="EMBL" id="PRDK01000001">
    <property type="protein sequence ID" value="MBE8712128.1"/>
    <property type="molecule type" value="Genomic_DNA"/>
</dbReference>